<keyword evidence="4 7" id="KW-1133">Transmembrane helix</keyword>
<dbReference type="InterPro" id="IPR037294">
    <property type="entry name" value="ABC_BtuC-like"/>
</dbReference>
<evidence type="ECO:0000256" key="6">
    <source>
        <dbReference type="RuleBase" id="RU003943"/>
    </source>
</evidence>
<dbReference type="PANTHER" id="PTHR30477:SF13">
    <property type="entry name" value="IRON TRANSPORT SYSTEM MEMBRANE PROTEIN HI_0360-RELATED"/>
    <property type="match status" value="1"/>
</dbReference>
<comment type="subcellular location">
    <subcellularLocation>
        <location evidence="6">Cell membrane</location>
        <topology evidence="6">Multi-pass membrane protein</topology>
    </subcellularLocation>
    <subcellularLocation>
        <location evidence="1">Membrane</location>
        <topology evidence="1">Multi-pass membrane protein</topology>
    </subcellularLocation>
</comment>
<dbReference type="Gene3D" id="1.10.3470.10">
    <property type="entry name" value="ABC transporter involved in vitamin B12 uptake, BtuC"/>
    <property type="match status" value="1"/>
</dbReference>
<keyword evidence="5 7" id="KW-0472">Membrane</keyword>
<dbReference type="GO" id="GO:0043190">
    <property type="term" value="C:ATP-binding cassette (ABC) transporter complex"/>
    <property type="evidence" value="ECO:0007669"/>
    <property type="project" value="InterPro"/>
</dbReference>
<name>A0A5Q2RPU7_9ACTN</name>
<dbReference type="GO" id="GO:0055085">
    <property type="term" value="P:transmembrane transport"/>
    <property type="evidence" value="ECO:0007669"/>
    <property type="project" value="InterPro"/>
</dbReference>
<evidence type="ECO:0000256" key="2">
    <source>
        <dbReference type="ARBA" id="ARBA00008034"/>
    </source>
</evidence>
<dbReference type="AlphaFoldDB" id="A0A5Q2RPU7"/>
<keyword evidence="9" id="KW-1185">Reference proteome</keyword>
<feature type="transmembrane region" description="Helical" evidence="7">
    <location>
        <begin position="206"/>
        <end position="227"/>
    </location>
</feature>
<dbReference type="SUPFAM" id="SSF81345">
    <property type="entry name" value="ABC transporter involved in vitamin B12 uptake, BtuC"/>
    <property type="match status" value="1"/>
</dbReference>
<reference evidence="8 9" key="1">
    <citation type="submission" date="2019-11" db="EMBL/GenBank/DDBJ databases">
        <authorList>
            <person name="He Y."/>
        </authorList>
    </citation>
    <scope>NUCLEOTIDE SEQUENCE [LARGE SCALE GENOMIC DNA]</scope>
    <source>
        <strain evidence="8 9">SCSIO 58843</strain>
    </source>
</reference>
<gene>
    <name evidence="8" type="ORF">GH723_06600</name>
</gene>
<dbReference type="GO" id="GO:0010043">
    <property type="term" value="P:response to zinc ion"/>
    <property type="evidence" value="ECO:0007669"/>
    <property type="project" value="TreeGrafter"/>
</dbReference>
<dbReference type="EMBL" id="CP045851">
    <property type="protein sequence ID" value="QGG97002.1"/>
    <property type="molecule type" value="Genomic_DNA"/>
</dbReference>
<evidence type="ECO:0000313" key="8">
    <source>
        <dbReference type="EMBL" id="QGG97002.1"/>
    </source>
</evidence>
<organism evidence="8 9">
    <name type="scientific">Actinomarinicola tropica</name>
    <dbReference type="NCBI Taxonomy" id="2789776"/>
    <lineage>
        <taxon>Bacteria</taxon>
        <taxon>Bacillati</taxon>
        <taxon>Actinomycetota</taxon>
        <taxon>Acidimicrobiia</taxon>
        <taxon>Acidimicrobiales</taxon>
        <taxon>Iamiaceae</taxon>
        <taxon>Actinomarinicola</taxon>
    </lineage>
</organism>
<feature type="transmembrane region" description="Helical" evidence="7">
    <location>
        <begin position="165"/>
        <end position="194"/>
    </location>
</feature>
<protein>
    <submittedName>
        <fullName evidence="8">Metal ABC transporter permease</fullName>
    </submittedName>
</protein>
<keyword evidence="3 6" id="KW-0812">Transmembrane</keyword>
<dbReference type="PANTHER" id="PTHR30477">
    <property type="entry name" value="ABC-TRANSPORTER METAL-BINDING PROTEIN"/>
    <property type="match status" value="1"/>
</dbReference>
<sequence>MQRALLAGVLAVVTTSLVGTWVVIRGMTFIGDALAHGVLPGIALAFVWGLDLRLGAMVSALAMVGGVGLVNRRARLPEDAGIGLLFVGMLALGVIIVSRQRSYSGELSSFLFGDILGVTRGDLVVQGLVALGVLAAVVGGFRAFLALSFNADTAAVLGLHPRASHLAMLGLVAVAVVASFQAVGTLLVFGLLVAPPATASLLVRRVPAMMLVGVLVGVASVYVGLVVSYHHGTAAEATVAFTSVSTFFVVLAGREAVVAARRGAATSAAPG</sequence>
<dbReference type="KEGG" id="atq:GH723_06600"/>
<evidence type="ECO:0000256" key="1">
    <source>
        <dbReference type="ARBA" id="ARBA00004141"/>
    </source>
</evidence>
<evidence type="ECO:0000256" key="5">
    <source>
        <dbReference type="ARBA" id="ARBA00023136"/>
    </source>
</evidence>
<keyword evidence="6" id="KW-0813">Transport</keyword>
<feature type="transmembrane region" description="Helical" evidence="7">
    <location>
        <begin position="123"/>
        <end position="145"/>
    </location>
</feature>
<evidence type="ECO:0000256" key="3">
    <source>
        <dbReference type="ARBA" id="ARBA00022692"/>
    </source>
</evidence>
<evidence type="ECO:0000256" key="7">
    <source>
        <dbReference type="SAM" id="Phobius"/>
    </source>
</evidence>
<accession>A0A5Q2RPU7</accession>
<comment type="similarity">
    <text evidence="2 6">Belongs to the ABC-3 integral membrane protein family.</text>
</comment>
<dbReference type="InterPro" id="IPR001626">
    <property type="entry name" value="ABC_TroCD"/>
</dbReference>
<evidence type="ECO:0000256" key="4">
    <source>
        <dbReference type="ARBA" id="ARBA00022989"/>
    </source>
</evidence>
<proteinExistence type="inferred from homology"/>
<feature type="transmembrane region" description="Helical" evidence="7">
    <location>
        <begin position="80"/>
        <end position="98"/>
    </location>
</feature>
<dbReference type="Proteomes" id="UP000334019">
    <property type="component" value="Chromosome"/>
</dbReference>
<feature type="transmembrane region" description="Helical" evidence="7">
    <location>
        <begin position="54"/>
        <end position="74"/>
    </location>
</feature>
<dbReference type="Pfam" id="PF00950">
    <property type="entry name" value="ABC-3"/>
    <property type="match status" value="1"/>
</dbReference>
<evidence type="ECO:0000313" key="9">
    <source>
        <dbReference type="Proteomes" id="UP000334019"/>
    </source>
</evidence>